<proteinExistence type="predicted"/>
<dbReference type="Proteomes" id="UP001470023">
    <property type="component" value="Unassembled WGS sequence"/>
</dbReference>
<dbReference type="PROSITE" id="PS51257">
    <property type="entry name" value="PROKAR_LIPOPROTEIN"/>
    <property type="match status" value="1"/>
</dbReference>
<name>A0ABV1U549_9ACTN</name>
<evidence type="ECO:0000313" key="3">
    <source>
        <dbReference type="Proteomes" id="UP001470023"/>
    </source>
</evidence>
<evidence type="ECO:0000256" key="1">
    <source>
        <dbReference type="SAM" id="SignalP"/>
    </source>
</evidence>
<evidence type="ECO:0008006" key="4">
    <source>
        <dbReference type="Google" id="ProtNLM"/>
    </source>
</evidence>
<sequence>MKRSSGVRLCATAAVGALSLALVTGCSDEGSKGAGGAGGTDGKPAARALGTAELKKLIVAGGEVPGYKVGAVPATRAKPITTDSAECRPLARVLSGLPPAEAAAQTDRLATQHLKKDPTDDATSLDDMADGKFEDAIKKSMDLDVTTVNLSSYDGDGAAKALASVSAAVRACAGGFDGKQSGTGMKFTKVAESKAAAAGDESVAFEAISKMDGDSAPVYGEVVRHGNTLASYYTVNIGAMMAKKAYSVSPEVVKAQSAKLK</sequence>
<dbReference type="EMBL" id="JBEPAZ010000009">
    <property type="protein sequence ID" value="MER6428844.1"/>
    <property type="molecule type" value="Genomic_DNA"/>
</dbReference>
<organism evidence="2 3">
    <name type="scientific">Streptomyces sp. 900105245</name>
    <dbReference type="NCBI Taxonomy" id="3154379"/>
    <lineage>
        <taxon>Bacteria</taxon>
        <taxon>Bacillati</taxon>
        <taxon>Actinomycetota</taxon>
        <taxon>Actinomycetes</taxon>
        <taxon>Kitasatosporales</taxon>
        <taxon>Streptomycetaceae</taxon>
        <taxon>Streptomyces</taxon>
    </lineage>
</organism>
<protein>
    <recommendedName>
        <fullName evidence="4">Lipoprotein</fullName>
    </recommendedName>
</protein>
<evidence type="ECO:0000313" key="2">
    <source>
        <dbReference type="EMBL" id="MER6428844.1"/>
    </source>
</evidence>
<reference evidence="2 3" key="1">
    <citation type="submission" date="2024-06" db="EMBL/GenBank/DDBJ databases">
        <title>The Natural Products Discovery Center: Release of the First 8490 Sequenced Strains for Exploring Actinobacteria Biosynthetic Diversity.</title>
        <authorList>
            <person name="Kalkreuter E."/>
            <person name="Kautsar S.A."/>
            <person name="Yang D."/>
            <person name="Bader C.D."/>
            <person name="Teijaro C.N."/>
            <person name="Fluegel L."/>
            <person name="Davis C.M."/>
            <person name="Simpson J.R."/>
            <person name="Lauterbach L."/>
            <person name="Steele A.D."/>
            <person name="Gui C."/>
            <person name="Meng S."/>
            <person name="Li G."/>
            <person name="Viehrig K."/>
            <person name="Ye F."/>
            <person name="Su P."/>
            <person name="Kiefer A.F."/>
            <person name="Nichols A."/>
            <person name="Cepeda A.J."/>
            <person name="Yan W."/>
            <person name="Fan B."/>
            <person name="Jiang Y."/>
            <person name="Adhikari A."/>
            <person name="Zheng C.-J."/>
            <person name="Schuster L."/>
            <person name="Cowan T.M."/>
            <person name="Smanski M.J."/>
            <person name="Chevrette M.G."/>
            <person name="De Carvalho L.P.S."/>
            <person name="Shen B."/>
        </authorList>
    </citation>
    <scope>NUCLEOTIDE SEQUENCE [LARGE SCALE GENOMIC DNA]</scope>
    <source>
        <strain evidence="2 3">NPDC001166</strain>
    </source>
</reference>
<keyword evidence="3" id="KW-1185">Reference proteome</keyword>
<comment type="caution">
    <text evidence="2">The sequence shown here is derived from an EMBL/GenBank/DDBJ whole genome shotgun (WGS) entry which is preliminary data.</text>
</comment>
<gene>
    <name evidence="2" type="ORF">ABT272_13980</name>
</gene>
<feature type="chain" id="PRO_5046592907" description="Lipoprotein" evidence="1">
    <location>
        <begin position="22"/>
        <end position="261"/>
    </location>
</feature>
<accession>A0ABV1U549</accession>
<feature type="signal peptide" evidence="1">
    <location>
        <begin position="1"/>
        <end position="21"/>
    </location>
</feature>
<dbReference type="RefSeq" id="WP_351945224.1">
    <property type="nucleotide sequence ID" value="NZ_JBEOZW010000018.1"/>
</dbReference>
<keyword evidence="1" id="KW-0732">Signal</keyword>